<reference evidence="2" key="1">
    <citation type="submission" date="2021-01" db="UniProtKB">
        <authorList>
            <consortium name="EnsemblMetazoa"/>
        </authorList>
    </citation>
    <scope>IDENTIFICATION</scope>
</reference>
<proteinExistence type="predicted"/>
<evidence type="ECO:0000313" key="3">
    <source>
        <dbReference type="Proteomes" id="UP000594262"/>
    </source>
</evidence>
<organism evidence="2 3">
    <name type="scientific">Clytia hemisphaerica</name>
    <dbReference type="NCBI Taxonomy" id="252671"/>
    <lineage>
        <taxon>Eukaryota</taxon>
        <taxon>Metazoa</taxon>
        <taxon>Cnidaria</taxon>
        <taxon>Hydrozoa</taxon>
        <taxon>Hydroidolina</taxon>
        <taxon>Leptothecata</taxon>
        <taxon>Obeliida</taxon>
        <taxon>Clytiidae</taxon>
        <taxon>Clytia</taxon>
    </lineage>
</organism>
<dbReference type="InterPro" id="IPR016187">
    <property type="entry name" value="CTDL_fold"/>
</dbReference>
<evidence type="ECO:0000313" key="2">
    <source>
        <dbReference type="EnsemblMetazoa" id="CLYHEMP005493.1"/>
    </source>
</evidence>
<dbReference type="CDD" id="cd00037">
    <property type="entry name" value="CLECT"/>
    <property type="match status" value="1"/>
</dbReference>
<dbReference type="SMART" id="SM00034">
    <property type="entry name" value="CLECT"/>
    <property type="match status" value="1"/>
</dbReference>
<dbReference type="PROSITE" id="PS50041">
    <property type="entry name" value="C_TYPE_LECTIN_2"/>
    <property type="match status" value="1"/>
</dbReference>
<accession>A0A7M5V0E9</accession>
<dbReference type="AlphaFoldDB" id="A0A7M5V0E9"/>
<sequence length="160" mass="18684">MHRVDAVAVFSMIFMIGVGCSKPTVIYRLYSLQRYVVYTDKVDWFKAERNCKRIGGELLTINDKKEHDFIFKVLKKKFALDEYWIGLNDIAKDFEFVWSGQPKKFVGYVLLCGSGRHDTSDPHCFAAHIWNGMCLCHKLCSYRKAYICENRKPLKLKART</sequence>
<dbReference type="InterPro" id="IPR050111">
    <property type="entry name" value="C-type_lectin/snaclec_domain"/>
</dbReference>
<protein>
    <recommendedName>
        <fullName evidence="1">C-type lectin domain-containing protein</fullName>
    </recommendedName>
</protein>
<dbReference type="OrthoDB" id="441660at2759"/>
<dbReference type="PROSITE" id="PS51257">
    <property type="entry name" value="PROKAR_LIPOPROTEIN"/>
    <property type="match status" value="1"/>
</dbReference>
<dbReference type="Pfam" id="PF00059">
    <property type="entry name" value="Lectin_C"/>
    <property type="match status" value="1"/>
</dbReference>
<dbReference type="InterPro" id="IPR001304">
    <property type="entry name" value="C-type_lectin-like"/>
</dbReference>
<dbReference type="SUPFAM" id="SSF56436">
    <property type="entry name" value="C-type lectin-like"/>
    <property type="match status" value="1"/>
</dbReference>
<name>A0A7M5V0E9_9CNID</name>
<dbReference type="EnsemblMetazoa" id="CLYHEMT005493.1">
    <property type="protein sequence ID" value="CLYHEMP005493.1"/>
    <property type="gene ID" value="CLYHEMG005493"/>
</dbReference>
<dbReference type="Proteomes" id="UP000594262">
    <property type="component" value="Unplaced"/>
</dbReference>
<dbReference type="Gene3D" id="3.10.100.10">
    <property type="entry name" value="Mannose-Binding Protein A, subunit A"/>
    <property type="match status" value="1"/>
</dbReference>
<evidence type="ECO:0000259" key="1">
    <source>
        <dbReference type="PROSITE" id="PS50041"/>
    </source>
</evidence>
<dbReference type="PANTHER" id="PTHR22803">
    <property type="entry name" value="MANNOSE, PHOSPHOLIPASE, LECTIN RECEPTOR RELATED"/>
    <property type="match status" value="1"/>
</dbReference>
<dbReference type="InterPro" id="IPR016186">
    <property type="entry name" value="C-type_lectin-like/link_sf"/>
</dbReference>
<feature type="domain" description="C-type lectin" evidence="1">
    <location>
        <begin position="30"/>
        <end position="149"/>
    </location>
</feature>
<keyword evidence="3" id="KW-1185">Reference proteome</keyword>